<keyword evidence="3" id="KW-1185">Reference proteome</keyword>
<dbReference type="Pfam" id="PF19086">
    <property type="entry name" value="Terpene_syn_C_2"/>
    <property type="match status" value="1"/>
</dbReference>
<dbReference type="RefSeq" id="WP_264731014.1">
    <property type="nucleotide sequence ID" value="NZ_JAPDNR010000001.1"/>
</dbReference>
<dbReference type="Proteomes" id="UP001207742">
    <property type="component" value="Unassembled WGS sequence"/>
</dbReference>
<dbReference type="InterPro" id="IPR034686">
    <property type="entry name" value="Terpene_cyclase-like_2"/>
</dbReference>
<gene>
    <name evidence="2" type="ORF">OL497_14075</name>
</gene>
<dbReference type="SFLD" id="SFLDS00005">
    <property type="entry name" value="Isoprenoid_Synthase_Type_I"/>
    <property type="match status" value="1"/>
</dbReference>
<proteinExistence type="inferred from homology"/>
<dbReference type="PANTHER" id="PTHR35201:SF4">
    <property type="entry name" value="BETA-PINACENE SYNTHASE-RELATED"/>
    <property type="match status" value="1"/>
</dbReference>
<protein>
    <recommendedName>
        <fullName evidence="1">Terpene synthase</fullName>
        <ecNumber evidence="1">4.2.3.-</ecNumber>
    </recommendedName>
</protein>
<reference evidence="2 3" key="1">
    <citation type="submission" date="2022-10" db="EMBL/GenBank/DDBJ databases">
        <title>Chitinophaga nivalis PC15 sp. nov., isolated from Pyeongchang county, South Korea.</title>
        <authorList>
            <person name="Trinh H.N."/>
        </authorList>
    </citation>
    <scope>NUCLEOTIDE SEQUENCE [LARGE SCALE GENOMIC DNA]</scope>
    <source>
        <strain evidence="2 3">PC14</strain>
    </source>
</reference>
<comment type="similarity">
    <text evidence="1">Belongs to the terpene synthase family.</text>
</comment>
<keyword evidence="1" id="KW-0460">Magnesium</keyword>
<dbReference type="SFLD" id="SFLDG01020">
    <property type="entry name" value="Terpene_Cyclase_Like_2"/>
    <property type="match status" value="1"/>
</dbReference>
<name>A0ABT3IM55_9BACT</name>
<comment type="cofactor">
    <cofactor evidence="1">
        <name>Mg(2+)</name>
        <dbReference type="ChEBI" id="CHEBI:18420"/>
    </cofactor>
</comment>
<dbReference type="InterPro" id="IPR008949">
    <property type="entry name" value="Isoprenoid_synthase_dom_sf"/>
</dbReference>
<keyword evidence="1" id="KW-0456">Lyase</keyword>
<evidence type="ECO:0000313" key="2">
    <source>
        <dbReference type="EMBL" id="MCW3485033.1"/>
    </source>
</evidence>
<accession>A0ABT3IM55</accession>
<evidence type="ECO:0000313" key="3">
    <source>
        <dbReference type="Proteomes" id="UP001207742"/>
    </source>
</evidence>
<dbReference type="EC" id="4.2.3.-" evidence="1"/>
<dbReference type="Gene3D" id="1.10.600.10">
    <property type="entry name" value="Farnesyl Diphosphate Synthase"/>
    <property type="match status" value="1"/>
</dbReference>
<sequence length="320" mass="37516">MKKQIIPGLTYPFHDLRNSKAEAIEQESQKWLSKDYVVMPDEFNRKTQNYKYHHTHVGYMAARMYPFASFEKLKPITRFLLWGLINDDLYENSPVNEIQNVRDRSIATLRGFSLQPRDNSLLMQLKVQREEMLNHMPMYWMNRYINSIDKGFEGMQLEAYYKSNMIFPTIEDYVTIREKAVLVYPLIDLCELQAGHALPDRIFYHPVIQHLASLVCKIIAFANDYFSVEKEREKDVMNIVLILEHQFGLSTTDAYLKAISMHDDNVSAFCKTANELPDFGTCSHLVKRLIDNIGILITGHRSWYEKDTHRYVDQRASGNK</sequence>
<comment type="caution">
    <text evidence="2">The sequence shown here is derived from an EMBL/GenBank/DDBJ whole genome shotgun (WGS) entry which is preliminary data.</text>
</comment>
<dbReference type="PANTHER" id="PTHR35201">
    <property type="entry name" value="TERPENE SYNTHASE"/>
    <property type="match status" value="1"/>
</dbReference>
<evidence type="ECO:0000256" key="1">
    <source>
        <dbReference type="RuleBase" id="RU366034"/>
    </source>
</evidence>
<keyword evidence="1" id="KW-0479">Metal-binding</keyword>
<dbReference type="EMBL" id="JAPDNS010000001">
    <property type="protein sequence ID" value="MCW3485033.1"/>
    <property type="molecule type" value="Genomic_DNA"/>
</dbReference>
<organism evidence="2 3">
    <name type="scientific">Chitinophaga nivalis</name>
    <dbReference type="NCBI Taxonomy" id="2991709"/>
    <lineage>
        <taxon>Bacteria</taxon>
        <taxon>Pseudomonadati</taxon>
        <taxon>Bacteroidota</taxon>
        <taxon>Chitinophagia</taxon>
        <taxon>Chitinophagales</taxon>
        <taxon>Chitinophagaceae</taxon>
        <taxon>Chitinophaga</taxon>
    </lineage>
</organism>
<dbReference type="SUPFAM" id="SSF48576">
    <property type="entry name" value="Terpenoid synthases"/>
    <property type="match status" value="1"/>
</dbReference>